<protein>
    <submittedName>
        <fullName evidence="1">Uncharacterized protein</fullName>
    </submittedName>
</protein>
<keyword evidence="2" id="KW-1185">Reference proteome</keyword>
<dbReference type="AlphaFoldDB" id="A0A8J8WB58"/>
<proteinExistence type="predicted"/>
<dbReference type="OrthoDB" id="4227269at2759"/>
<organism evidence="1 2">
    <name type="scientific">Penicillium ucsense</name>
    <dbReference type="NCBI Taxonomy" id="2839758"/>
    <lineage>
        <taxon>Eukaryota</taxon>
        <taxon>Fungi</taxon>
        <taxon>Dikarya</taxon>
        <taxon>Ascomycota</taxon>
        <taxon>Pezizomycotina</taxon>
        <taxon>Eurotiomycetes</taxon>
        <taxon>Eurotiomycetidae</taxon>
        <taxon>Eurotiales</taxon>
        <taxon>Aspergillaceae</taxon>
        <taxon>Penicillium</taxon>
    </lineage>
</organism>
<comment type="caution">
    <text evidence="1">The sequence shown here is derived from an EMBL/GenBank/DDBJ whole genome shotgun (WGS) entry which is preliminary data.</text>
</comment>
<dbReference type="EMBL" id="WIWV01000003">
    <property type="protein sequence ID" value="KAF7719762.1"/>
    <property type="molecule type" value="Genomic_DNA"/>
</dbReference>
<gene>
    <name evidence="1" type="ORF">PECM_004542</name>
</gene>
<reference evidence="1" key="1">
    <citation type="journal article" date="2020" name="Front. Microbiol.">
        <title>Gene regulatory networks of Penicillium echinulatum 2HH and Penicillium oxalicum 114-2 inferred by a computational biology approach.</title>
        <authorList>
            <person name="Lenz A.R."/>
            <person name="Galan-Vasquez E."/>
            <person name="Balbinot E."/>
            <person name="De Abreu F.P."/>
            <person name="De Oliveira N.S."/>
            <person name="Da Rosa L.O."/>
            <person name="De Avila E Silva S."/>
            <person name="Camassola M."/>
            <person name="Dillon A.J.P."/>
            <person name="Perez-Rueda E."/>
        </authorList>
    </citation>
    <scope>NUCLEOTIDE SEQUENCE</scope>
    <source>
        <strain evidence="1">S1M29</strain>
    </source>
</reference>
<evidence type="ECO:0000313" key="1">
    <source>
        <dbReference type="EMBL" id="KAF7719762.1"/>
    </source>
</evidence>
<dbReference type="Proteomes" id="UP000631181">
    <property type="component" value="Unassembled WGS sequence"/>
</dbReference>
<accession>A0A8J8WB58</accession>
<evidence type="ECO:0000313" key="2">
    <source>
        <dbReference type="Proteomes" id="UP000631181"/>
    </source>
</evidence>
<name>A0A8J8WB58_9EURO</name>
<sequence length="536" mass="61614">MAHHGQLTAGLQHVPALQELHAGDTFIVRFKNSSRNYNIDIWIGVLLPDNYDSGPALGRAPKGTKPASGQWDVDADQRIYPLYLPGRNLSRWIHIRDLFILGPKVPWIFAPLNPSRDNADEKKTYHTLRELVARRPTMEFWLAMAKKETLVKSKRGRDVKLVFPDNFDAFLVGLAGSTTDGETQYSTIKREDEEEQIFESLEGHPPRKVRAMNSSFSDSRTWSRARRTFEDSETHTTLGEYALCSNLTFRRDTGADQEIKREHLTVETNTEAEEECVKVLFQRQWALSDMIEHVLLGKESSRKLLSIFQCVSSVNKSEREKLVSFLKTKEFTPQLLRVSVSEVSEPDEARMFEIGDTLKVRREYQLRGVADVKGLCDQILQLGKLYVYAKRLNMTELVEKITLKLQTAWNSYHGLSQLGPLLDVAGTVSVDFYSTDRLQTWLVVFIADTLDLIYYQCPKKYWDLMRRRPNLYVAVTKERANLQRQYPERFANPREQIQKRGVADFENVRQQDATCLVVARGSSDKWARFGAPALEL</sequence>